<evidence type="ECO:0000313" key="1">
    <source>
        <dbReference type="EMBL" id="MBW31375.1"/>
    </source>
</evidence>
<name>A0A2M3ZSA5_9DIPT</name>
<accession>A0A2M3ZSA5</accession>
<reference evidence="1" key="1">
    <citation type="submission" date="2018-01" db="EMBL/GenBank/DDBJ databases">
        <title>An insight into the sialome of Amazonian anophelines.</title>
        <authorList>
            <person name="Ribeiro J.M."/>
            <person name="Scarpassa V."/>
            <person name="Calvo E."/>
        </authorList>
    </citation>
    <scope>NUCLEOTIDE SEQUENCE</scope>
    <source>
        <tissue evidence="1">Salivary glands</tissue>
    </source>
</reference>
<dbReference type="AlphaFoldDB" id="A0A2M3ZSA5"/>
<sequence>MFHGRGRCYGGRNRYWLAFPCLLFRFTIGGTTFHTCPGMLSYFRVRHGSPTGSATSTGRFVANATQEPIQLKLEFCALRRYGSVAG</sequence>
<proteinExistence type="predicted"/>
<dbReference type="EMBL" id="GGFM01010624">
    <property type="protein sequence ID" value="MBW31375.1"/>
    <property type="molecule type" value="Transcribed_RNA"/>
</dbReference>
<protein>
    <submittedName>
        <fullName evidence="1">Putative secreted peptide</fullName>
    </submittedName>
</protein>
<organism evidence="1">
    <name type="scientific">Anopheles braziliensis</name>
    <dbReference type="NCBI Taxonomy" id="58242"/>
    <lineage>
        <taxon>Eukaryota</taxon>
        <taxon>Metazoa</taxon>
        <taxon>Ecdysozoa</taxon>
        <taxon>Arthropoda</taxon>
        <taxon>Hexapoda</taxon>
        <taxon>Insecta</taxon>
        <taxon>Pterygota</taxon>
        <taxon>Neoptera</taxon>
        <taxon>Endopterygota</taxon>
        <taxon>Diptera</taxon>
        <taxon>Nematocera</taxon>
        <taxon>Culicoidea</taxon>
        <taxon>Culicidae</taxon>
        <taxon>Anophelinae</taxon>
        <taxon>Anopheles</taxon>
    </lineage>
</organism>